<dbReference type="SUPFAM" id="SSF47203">
    <property type="entry name" value="Acyl-CoA dehydrogenase C-terminal domain-like"/>
    <property type="match status" value="1"/>
</dbReference>
<dbReference type="KEGG" id="eke:EK0264_07015"/>
<keyword evidence="3" id="KW-0274">FAD</keyword>
<dbReference type="OrthoDB" id="107064at2"/>
<dbReference type="AlphaFoldDB" id="A0A7L4YLX6"/>
<dbReference type="RefSeq" id="WP_159544150.1">
    <property type="nucleotide sequence ID" value="NZ_CP047156.1"/>
</dbReference>
<accession>A0A7L4YLX6</accession>
<dbReference type="InterPro" id="IPR009075">
    <property type="entry name" value="AcylCo_DH/oxidase_C"/>
</dbReference>
<sequence length="292" mass="31212">MTSLASRCAWGELSWPELIEQLLALGRTDIPLARLTEGHIDAVRILTEAGLAPQEGLYGVWASRSGGTGVRGTHEDQHWVLDGKLRFASGAGVIDRALLPVEADGQAQLLDVGVRDWEFEDDWRTPAMAGSRSFSASLDGLAAEARAVGPDDFYLSRTGFHPGGIGVAAVWVGGAQRVLDLLERARARRSQNEITQARLGRARLEIASAAAACRQGAVLVDKCPPEQLRQLATECRGVTGAAVRRILTDVRELAGPAGLAYEQELSAAIDDLQMYVGQQNADSDAMFLGAPS</sequence>
<evidence type="ECO:0000256" key="3">
    <source>
        <dbReference type="ARBA" id="ARBA00022827"/>
    </source>
</evidence>
<dbReference type="InParanoid" id="A0A7L4YLX6"/>
<dbReference type="InterPro" id="IPR009100">
    <property type="entry name" value="AcylCoA_DH/oxidase_NM_dom_sf"/>
</dbReference>
<dbReference type="SUPFAM" id="SSF56645">
    <property type="entry name" value="Acyl-CoA dehydrogenase NM domain-like"/>
    <property type="match status" value="1"/>
</dbReference>
<dbReference type="InterPro" id="IPR046373">
    <property type="entry name" value="Acyl-CoA_Oxase/DH_mid-dom_sf"/>
</dbReference>
<evidence type="ECO:0000256" key="2">
    <source>
        <dbReference type="ARBA" id="ARBA00022630"/>
    </source>
</evidence>
<gene>
    <name evidence="5" type="ORF">EK0264_07015</name>
</gene>
<dbReference type="InterPro" id="IPR036250">
    <property type="entry name" value="AcylCo_DH-like_C"/>
</dbReference>
<proteinExistence type="inferred from homology"/>
<evidence type="ECO:0000259" key="4">
    <source>
        <dbReference type="Pfam" id="PF00441"/>
    </source>
</evidence>
<feature type="domain" description="Acyl-CoA dehydrogenase/oxidase C-terminal" evidence="4">
    <location>
        <begin position="154"/>
        <end position="274"/>
    </location>
</feature>
<evidence type="ECO:0000313" key="5">
    <source>
        <dbReference type="EMBL" id="QHC00052.1"/>
    </source>
</evidence>
<dbReference type="Proteomes" id="UP000463857">
    <property type="component" value="Chromosome"/>
</dbReference>
<protein>
    <recommendedName>
        <fullName evidence="4">Acyl-CoA dehydrogenase/oxidase C-terminal domain-containing protein</fullName>
    </recommendedName>
</protein>
<reference evidence="5 6" key="1">
    <citation type="journal article" date="2018" name="Int. J. Syst. Evol. Microbiol.">
        <title>Epidermidibacterium keratini gen. nov., sp. nov., a member of the family Sporichthyaceae, isolated from keratin epidermis.</title>
        <authorList>
            <person name="Lee D.G."/>
            <person name="Trujillo M.E."/>
            <person name="Kang S."/>
            <person name="Nam J.J."/>
            <person name="Kim Y.J."/>
        </authorList>
    </citation>
    <scope>NUCLEOTIDE SEQUENCE [LARGE SCALE GENOMIC DNA]</scope>
    <source>
        <strain evidence="5 6">EPI-7</strain>
    </source>
</reference>
<organism evidence="5 6">
    <name type="scientific">Epidermidibacterium keratini</name>
    <dbReference type="NCBI Taxonomy" id="1891644"/>
    <lineage>
        <taxon>Bacteria</taxon>
        <taxon>Bacillati</taxon>
        <taxon>Actinomycetota</taxon>
        <taxon>Actinomycetes</taxon>
        <taxon>Sporichthyales</taxon>
        <taxon>Sporichthyaceae</taxon>
        <taxon>Epidermidibacterium</taxon>
    </lineage>
</organism>
<dbReference type="GO" id="GO:0016627">
    <property type="term" value="F:oxidoreductase activity, acting on the CH-CH group of donors"/>
    <property type="evidence" value="ECO:0007669"/>
    <property type="project" value="InterPro"/>
</dbReference>
<dbReference type="EMBL" id="CP047156">
    <property type="protein sequence ID" value="QHC00052.1"/>
    <property type="molecule type" value="Genomic_DNA"/>
</dbReference>
<comment type="similarity">
    <text evidence="1">Belongs to the acyl-CoA dehydrogenase family.</text>
</comment>
<dbReference type="Gene3D" id="2.40.110.10">
    <property type="entry name" value="Butyryl-CoA Dehydrogenase, subunit A, domain 2"/>
    <property type="match status" value="1"/>
</dbReference>
<name>A0A7L4YLX6_9ACTN</name>
<dbReference type="Pfam" id="PF00441">
    <property type="entry name" value="Acyl-CoA_dh_1"/>
    <property type="match status" value="1"/>
</dbReference>
<evidence type="ECO:0000313" key="6">
    <source>
        <dbReference type="Proteomes" id="UP000463857"/>
    </source>
</evidence>
<keyword evidence="2" id="KW-0285">Flavoprotein</keyword>
<evidence type="ECO:0000256" key="1">
    <source>
        <dbReference type="ARBA" id="ARBA00009347"/>
    </source>
</evidence>
<dbReference type="Gene3D" id="1.20.140.10">
    <property type="entry name" value="Butyryl-CoA Dehydrogenase, subunit A, domain 3"/>
    <property type="match status" value="1"/>
</dbReference>
<keyword evidence="6" id="KW-1185">Reference proteome</keyword>